<evidence type="ECO:0000313" key="1">
    <source>
        <dbReference type="EMBL" id="CAK5276224.1"/>
    </source>
</evidence>
<organism evidence="1 2">
    <name type="scientific">Mycena citricolor</name>
    <dbReference type="NCBI Taxonomy" id="2018698"/>
    <lineage>
        <taxon>Eukaryota</taxon>
        <taxon>Fungi</taxon>
        <taxon>Dikarya</taxon>
        <taxon>Basidiomycota</taxon>
        <taxon>Agaricomycotina</taxon>
        <taxon>Agaricomycetes</taxon>
        <taxon>Agaricomycetidae</taxon>
        <taxon>Agaricales</taxon>
        <taxon>Marasmiineae</taxon>
        <taxon>Mycenaceae</taxon>
        <taxon>Mycena</taxon>
    </lineage>
</organism>
<accession>A0AAD2HGF2</accession>
<sequence>MELHGALHQVRDTNSIYRRDIILKSLSTCGTIYHRKVVFDSMHCTETMK</sequence>
<gene>
    <name evidence="1" type="ORF">MYCIT1_LOCUS24338</name>
</gene>
<proteinExistence type="predicted"/>
<dbReference type="Proteomes" id="UP001295794">
    <property type="component" value="Unassembled WGS sequence"/>
</dbReference>
<protein>
    <submittedName>
        <fullName evidence="1">Uncharacterized protein</fullName>
    </submittedName>
</protein>
<dbReference type="AlphaFoldDB" id="A0AAD2HGF2"/>
<name>A0AAD2HGF2_9AGAR</name>
<reference evidence="1" key="1">
    <citation type="submission" date="2023-11" db="EMBL/GenBank/DDBJ databases">
        <authorList>
            <person name="De Vega J J."/>
            <person name="De Vega J J."/>
        </authorList>
    </citation>
    <scope>NUCLEOTIDE SEQUENCE</scope>
</reference>
<keyword evidence="2" id="KW-1185">Reference proteome</keyword>
<dbReference type="EMBL" id="CAVNYO010000405">
    <property type="protein sequence ID" value="CAK5276224.1"/>
    <property type="molecule type" value="Genomic_DNA"/>
</dbReference>
<evidence type="ECO:0000313" key="2">
    <source>
        <dbReference type="Proteomes" id="UP001295794"/>
    </source>
</evidence>
<comment type="caution">
    <text evidence="1">The sequence shown here is derived from an EMBL/GenBank/DDBJ whole genome shotgun (WGS) entry which is preliminary data.</text>
</comment>